<organism evidence="1">
    <name type="scientific">marine sediment metagenome</name>
    <dbReference type="NCBI Taxonomy" id="412755"/>
    <lineage>
        <taxon>unclassified sequences</taxon>
        <taxon>metagenomes</taxon>
        <taxon>ecological metagenomes</taxon>
    </lineage>
</organism>
<dbReference type="EMBL" id="LAZR01047288">
    <property type="protein sequence ID" value="KKK94566.1"/>
    <property type="molecule type" value="Genomic_DNA"/>
</dbReference>
<gene>
    <name evidence="1" type="ORF">LCGC14_2681570</name>
</gene>
<comment type="caution">
    <text evidence="1">The sequence shown here is derived from an EMBL/GenBank/DDBJ whole genome shotgun (WGS) entry which is preliminary data.</text>
</comment>
<reference evidence="1" key="1">
    <citation type="journal article" date="2015" name="Nature">
        <title>Complex archaea that bridge the gap between prokaryotes and eukaryotes.</title>
        <authorList>
            <person name="Spang A."/>
            <person name="Saw J.H."/>
            <person name="Jorgensen S.L."/>
            <person name="Zaremba-Niedzwiedzka K."/>
            <person name="Martijn J."/>
            <person name="Lind A.E."/>
            <person name="van Eijk R."/>
            <person name="Schleper C."/>
            <person name="Guy L."/>
            <person name="Ettema T.J."/>
        </authorList>
    </citation>
    <scope>NUCLEOTIDE SEQUENCE</scope>
</reference>
<proteinExistence type="predicted"/>
<feature type="non-terminal residue" evidence="1">
    <location>
        <position position="34"/>
    </location>
</feature>
<protein>
    <submittedName>
        <fullName evidence="1">Uncharacterized protein</fullName>
    </submittedName>
</protein>
<sequence length="34" mass="4091">MKQDMLQDNFVLGISYIVLRKNASRNTIYARFKR</sequence>
<evidence type="ECO:0000313" key="1">
    <source>
        <dbReference type="EMBL" id="KKK94566.1"/>
    </source>
</evidence>
<accession>A0A0F9CCX6</accession>
<dbReference type="AlphaFoldDB" id="A0A0F9CCX6"/>
<name>A0A0F9CCX6_9ZZZZ</name>